<feature type="domain" description="BTB" evidence="1">
    <location>
        <begin position="24"/>
        <end position="88"/>
    </location>
</feature>
<sequence>MSFTSSISPEKSAMSPFFKPPSGGDLTLRSSDGVEFVVHSTILKLTSSVFNDMIATSTVKDTIQLTENASDVSYLLRFIYPNRLPVSISLDELSSCLLVAQKYDVGGALEIIDELIAMDGSPHKPLSSDPIRAYQFAVQFNLPKTKVAVAPLVAAASSQTNFCDLTRLPEFARTYPSLKLIRMMNLQAMRSKTLFDLLFDFNNEPMSPTDVDFFYSLRCSHCWPHSRHGDVTDRHRKSPITWSLAWARLAYETLLVSSINESHFLFQAAVLQKFTKDDRVCQSCLSRIAESEPYRTRFEAWADTVKQSLKTQLERLELLYTI</sequence>
<evidence type="ECO:0000313" key="2">
    <source>
        <dbReference type="EMBL" id="CAE6404549.1"/>
    </source>
</evidence>
<dbReference type="SUPFAM" id="SSF54695">
    <property type="entry name" value="POZ domain"/>
    <property type="match status" value="1"/>
</dbReference>
<dbReference type="CDD" id="cd18186">
    <property type="entry name" value="BTB_POZ_ZBTB_KLHL-like"/>
    <property type="match status" value="1"/>
</dbReference>
<comment type="caution">
    <text evidence="2">The sequence shown here is derived from an EMBL/GenBank/DDBJ whole genome shotgun (WGS) entry which is preliminary data.</text>
</comment>
<name>A0A8H2WSU9_9AGAM</name>
<dbReference type="PROSITE" id="PS50097">
    <property type="entry name" value="BTB"/>
    <property type="match status" value="1"/>
</dbReference>
<reference evidence="2" key="1">
    <citation type="submission" date="2021-01" db="EMBL/GenBank/DDBJ databases">
        <authorList>
            <person name="Kaushik A."/>
        </authorList>
    </citation>
    <scope>NUCLEOTIDE SEQUENCE</scope>
    <source>
        <strain evidence="2">AG1-1C</strain>
    </source>
</reference>
<evidence type="ECO:0000313" key="3">
    <source>
        <dbReference type="Proteomes" id="UP000663846"/>
    </source>
</evidence>
<dbReference type="InterPro" id="IPR011333">
    <property type="entry name" value="SKP1/BTB/POZ_sf"/>
</dbReference>
<proteinExistence type="predicted"/>
<dbReference type="Gene3D" id="3.30.710.10">
    <property type="entry name" value="Potassium Channel Kv1.1, Chain A"/>
    <property type="match status" value="1"/>
</dbReference>
<dbReference type="InterPro" id="IPR000210">
    <property type="entry name" value="BTB/POZ_dom"/>
</dbReference>
<dbReference type="AlphaFoldDB" id="A0A8H2WSU9"/>
<gene>
    <name evidence="2" type="ORF">RDB_LOCUS59746</name>
</gene>
<organism evidence="2 3">
    <name type="scientific">Rhizoctonia solani</name>
    <dbReference type="NCBI Taxonomy" id="456999"/>
    <lineage>
        <taxon>Eukaryota</taxon>
        <taxon>Fungi</taxon>
        <taxon>Dikarya</taxon>
        <taxon>Basidiomycota</taxon>
        <taxon>Agaricomycotina</taxon>
        <taxon>Agaricomycetes</taxon>
        <taxon>Cantharellales</taxon>
        <taxon>Ceratobasidiaceae</taxon>
        <taxon>Rhizoctonia</taxon>
    </lineage>
</organism>
<protein>
    <recommendedName>
        <fullName evidence="1">BTB domain-containing protein</fullName>
    </recommendedName>
</protein>
<dbReference type="SMART" id="SM00225">
    <property type="entry name" value="BTB"/>
    <property type="match status" value="1"/>
</dbReference>
<accession>A0A8H2WSU9</accession>
<evidence type="ECO:0000259" key="1">
    <source>
        <dbReference type="PROSITE" id="PS50097"/>
    </source>
</evidence>
<dbReference type="Pfam" id="PF00651">
    <property type="entry name" value="BTB"/>
    <property type="match status" value="1"/>
</dbReference>
<dbReference type="EMBL" id="CAJMWS010000307">
    <property type="protein sequence ID" value="CAE6404549.1"/>
    <property type="molecule type" value="Genomic_DNA"/>
</dbReference>
<dbReference type="Proteomes" id="UP000663846">
    <property type="component" value="Unassembled WGS sequence"/>
</dbReference>